<dbReference type="GO" id="GO:0005737">
    <property type="term" value="C:cytoplasm"/>
    <property type="evidence" value="ECO:0007669"/>
    <property type="project" value="UniProtKB-SubCell"/>
</dbReference>
<sequence>MKNLDHPNVIKLSETFENTHNIYLIMELCTGGELFDKIIEKGCFSETYAAFIMKQIFSVLNYLNSKHIAHRDIKPENFLFYDKSPESLIKIIDFGLASYYTDDNNEMKTKAGTPYYVAPQVLDGSYDYKCDIWSVGVLFYILLCGYPPFYGDSDHEILYKVKKGKFNFEGKEWNNISNKATDLIKRCLTFNPKDRIIASEALKHPWFKTKNCAYNLGVKMDIHVLENLKNYTMLMKFQKLAMTIIAHQSNDYELQKLKSVFLYLDEEGKGNITKEQLKIGLEQSGLKLPAKFDLLLDQIDSDGNGNIEYTEFLAAAIDRRNISKKSLYSAFRVFDVDNDGEVTIAELAHILYNGQKKGSITQKDINEVKNMIKEIDQNNDGKIDFCEFYQMMQMKY</sequence>
<keyword evidence="7" id="KW-0677">Repeat</keyword>
<evidence type="ECO:0000256" key="3">
    <source>
        <dbReference type="ARBA" id="ARBA00022490"/>
    </source>
</evidence>
<dbReference type="AlphaFoldDB" id="A0A8C9HQ46"/>
<evidence type="ECO:0000256" key="1">
    <source>
        <dbReference type="ARBA" id="ARBA00004496"/>
    </source>
</evidence>
<dbReference type="Pfam" id="PF00069">
    <property type="entry name" value="Pkinase"/>
    <property type="match status" value="1"/>
</dbReference>
<accession>A0A8C9HQ46</accession>
<feature type="domain" description="EF-hand" evidence="14">
    <location>
        <begin position="322"/>
        <end position="357"/>
    </location>
</feature>
<feature type="domain" description="EF-hand" evidence="14">
    <location>
        <begin position="363"/>
        <end position="396"/>
    </location>
</feature>
<dbReference type="Gene3D" id="1.10.510.10">
    <property type="entry name" value="Transferase(Phosphotransferase) domain 1"/>
    <property type="match status" value="1"/>
</dbReference>
<dbReference type="Proteomes" id="UP000694416">
    <property type="component" value="Unplaced"/>
</dbReference>
<feature type="domain" description="Protein kinase" evidence="13">
    <location>
        <begin position="1"/>
        <end position="207"/>
    </location>
</feature>
<comment type="similarity">
    <text evidence="2">Belongs to the protein kinase superfamily. CAMK Ser/Thr protein kinase family.</text>
</comment>
<dbReference type="InterPro" id="IPR011009">
    <property type="entry name" value="Kinase-like_dom_sf"/>
</dbReference>
<evidence type="ECO:0000259" key="13">
    <source>
        <dbReference type="PROSITE" id="PS50011"/>
    </source>
</evidence>
<keyword evidence="6" id="KW-0479">Metal-binding</keyword>
<dbReference type="SUPFAM" id="SSF56112">
    <property type="entry name" value="Protein kinase-like (PK-like)"/>
    <property type="match status" value="1"/>
</dbReference>
<keyword evidence="3" id="KW-0963">Cytoplasm</keyword>
<evidence type="ECO:0000256" key="8">
    <source>
        <dbReference type="ARBA" id="ARBA00022741"/>
    </source>
</evidence>
<dbReference type="InterPro" id="IPR002048">
    <property type="entry name" value="EF_hand_dom"/>
</dbReference>
<evidence type="ECO:0000256" key="7">
    <source>
        <dbReference type="ARBA" id="ARBA00022737"/>
    </source>
</evidence>
<dbReference type="Gene3D" id="3.30.200.20">
    <property type="entry name" value="Phosphorylase Kinase, domain 1"/>
    <property type="match status" value="1"/>
</dbReference>
<evidence type="ECO:0000256" key="4">
    <source>
        <dbReference type="ARBA" id="ARBA00022527"/>
    </source>
</evidence>
<proteinExistence type="inferred from homology"/>
<keyword evidence="4" id="KW-0723">Serine/threonine-protein kinase</keyword>
<dbReference type="GO" id="GO:0004674">
    <property type="term" value="F:protein serine/threonine kinase activity"/>
    <property type="evidence" value="ECO:0007669"/>
    <property type="project" value="UniProtKB-KW"/>
</dbReference>
<evidence type="ECO:0000256" key="6">
    <source>
        <dbReference type="ARBA" id="ARBA00022723"/>
    </source>
</evidence>
<dbReference type="InterPro" id="IPR018247">
    <property type="entry name" value="EF_Hand_1_Ca_BS"/>
</dbReference>
<dbReference type="PROSITE" id="PS00018">
    <property type="entry name" value="EF_HAND_1"/>
    <property type="match status" value="2"/>
</dbReference>
<protein>
    <recommendedName>
        <fullName evidence="12">EF-hand calcium-binding domain-containing protein 11</fullName>
    </recommendedName>
</protein>
<dbReference type="PROSITE" id="PS50222">
    <property type="entry name" value="EF_HAND_2"/>
    <property type="match status" value="3"/>
</dbReference>
<evidence type="ECO:0000256" key="5">
    <source>
        <dbReference type="ARBA" id="ARBA00022679"/>
    </source>
</evidence>
<evidence type="ECO:0000256" key="11">
    <source>
        <dbReference type="ARBA" id="ARBA00022840"/>
    </source>
</evidence>
<evidence type="ECO:0000256" key="10">
    <source>
        <dbReference type="ARBA" id="ARBA00022837"/>
    </source>
</evidence>
<dbReference type="Ensembl" id="ENSPTET00000034913.1">
    <property type="protein sequence ID" value="ENSPTEP00000024561.1"/>
    <property type="gene ID" value="ENSPTEG00000025026.1"/>
</dbReference>
<dbReference type="SMART" id="SM00054">
    <property type="entry name" value="EFh"/>
    <property type="match status" value="4"/>
</dbReference>
<dbReference type="Pfam" id="PF13499">
    <property type="entry name" value="EF-hand_7"/>
    <property type="match status" value="2"/>
</dbReference>
<dbReference type="Ensembl" id="ENSPTET00000034975.1">
    <property type="protein sequence ID" value="ENSPTEP00000024614.1"/>
    <property type="gene ID" value="ENSPTEG00000025058.1"/>
</dbReference>
<dbReference type="FunFam" id="1.10.510.10:FF:000739">
    <property type="entry name" value="CAMK/CDPK protein kinase"/>
    <property type="match status" value="1"/>
</dbReference>
<dbReference type="CDD" id="cd05117">
    <property type="entry name" value="STKc_CAMK"/>
    <property type="match status" value="1"/>
</dbReference>
<dbReference type="InterPro" id="IPR000719">
    <property type="entry name" value="Prot_kinase_dom"/>
</dbReference>
<dbReference type="PROSITE" id="PS00108">
    <property type="entry name" value="PROTEIN_KINASE_ST"/>
    <property type="match status" value="1"/>
</dbReference>
<dbReference type="PANTHER" id="PTHR24349">
    <property type="entry name" value="SERINE/THREONINE-PROTEIN KINASE"/>
    <property type="match status" value="1"/>
</dbReference>
<evidence type="ECO:0000313" key="16">
    <source>
        <dbReference type="Proteomes" id="UP000694416"/>
    </source>
</evidence>
<dbReference type="InterPro" id="IPR011992">
    <property type="entry name" value="EF-hand-dom_pair"/>
</dbReference>
<dbReference type="SUPFAM" id="SSF47473">
    <property type="entry name" value="EF-hand"/>
    <property type="match status" value="1"/>
</dbReference>
<dbReference type="Gene3D" id="1.10.238.10">
    <property type="entry name" value="EF-hand"/>
    <property type="match status" value="2"/>
</dbReference>
<keyword evidence="11" id="KW-0067">ATP-binding</keyword>
<evidence type="ECO:0000259" key="14">
    <source>
        <dbReference type="PROSITE" id="PS50222"/>
    </source>
</evidence>
<dbReference type="FunFam" id="1.10.238.10:FF:000003">
    <property type="entry name" value="Calmodulin A"/>
    <property type="match status" value="1"/>
</dbReference>
<dbReference type="GO" id="GO:0005509">
    <property type="term" value="F:calcium ion binding"/>
    <property type="evidence" value="ECO:0007669"/>
    <property type="project" value="InterPro"/>
</dbReference>
<evidence type="ECO:0000313" key="15">
    <source>
        <dbReference type="Ensembl" id="ENSPTEP00000024561.1"/>
    </source>
</evidence>
<dbReference type="InterPro" id="IPR008271">
    <property type="entry name" value="Ser/Thr_kinase_AS"/>
</dbReference>
<keyword evidence="8" id="KW-0547">Nucleotide-binding</keyword>
<feature type="domain" description="EF-hand" evidence="14">
    <location>
        <begin position="252"/>
        <end position="287"/>
    </location>
</feature>
<evidence type="ECO:0000256" key="2">
    <source>
        <dbReference type="ARBA" id="ARBA00006692"/>
    </source>
</evidence>
<comment type="subcellular location">
    <subcellularLocation>
        <location evidence="1">Cytoplasm</location>
    </subcellularLocation>
</comment>
<dbReference type="CDD" id="cd00051">
    <property type="entry name" value="EFh"/>
    <property type="match status" value="1"/>
</dbReference>
<evidence type="ECO:0000256" key="12">
    <source>
        <dbReference type="ARBA" id="ARBA00072320"/>
    </source>
</evidence>
<reference evidence="15" key="1">
    <citation type="submission" date="2025-05" db="UniProtKB">
        <authorList>
            <consortium name="Ensembl"/>
        </authorList>
    </citation>
    <scope>IDENTIFICATION</scope>
</reference>
<dbReference type="SMART" id="SM00220">
    <property type="entry name" value="S_TKc"/>
    <property type="match status" value="1"/>
</dbReference>
<dbReference type="InterPro" id="IPR050205">
    <property type="entry name" value="CDPK_Ser/Thr_kinases"/>
</dbReference>
<evidence type="ECO:0000256" key="9">
    <source>
        <dbReference type="ARBA" id="ARBA00022777"/>
    </source>
</evidence>
<keyword evidence="16" id="KW-1185">Reference proteome</keyword>
<keyword evidence="9" id="KW-0418">Kinase</keyword>
<keyword evidence="5" id="KW-0808">Transferase</keyword>
<dbReference type="GO" id="GO:0005524">
    <property type="term" value="F:ATP binding"/>
    <property type="evidence" value="ECO:0007669"/>
    <property type="project" value="UniProtKB-KW"/>
</dbReference>
<dbReference type="PROSITE" id="PS50011">
    <property type="entry name" value="PROTEIN_KINASE_DOM"/>
    <property type="match status" value="1"/>
</dbReference>
<keyword evidence="10" id="KW-0106">Calcium</keyword>
<organism evidence="15 16">
    <name type="scientific">Piliocolobus tephrosceles</name>
    <name type="common">Ugandan red Colobus</name>
    <dbReference type="NCBI Taxonomy" id="591936"/>
    <lineage>
        <taxon>Eukaryota</taxon>
        <taxon>Metazoa</taxon>
        <taxon>Chordata</taxon>
        <taxon>Craniata</taxon>
        <taxon>Vertebrata</taxon>
        <taxon>Euteleostomi</taxon>
        <taxon>Mammalia</taxon>
        <taxon>Eutheria</taxon>
        <taxon>Euarchontoglires</taxon>
        <taxon>Primates</taxon>
        <taxon>Haplorrhini</taxon>
        <taxon>Catarrhini</taxon>
        <taxon>Cercopithecidae</taxon>
        <taxon>Colobinae</taxon>
        <taxon>Piliocolobus</taxon>
    </lineage>
</organism>
<name>A0A8C9HQ46_9PRIM</name>